<comment type="caution">
    <text evidence="2">The sequence shown here is derived from an EMBL/GenBank/DDBJ whole genome shotgun (WGS) entry which is preliminary data.</text>
</comment>
<reference evidence="2 3" key="1">
    <citation type="journal article" date="2016" name="Nat. Commun.">
        <title>Thousands of microbial genomes shed light on interconnected biogeochemical processes in an aquifer system.</title>
        <authorList>
            <person name="Anantharaman K."/>
            <person name="Brown C.T."/>
            <person name="Hug L.A."/>
            <person name="Sharon I."/>
            <person name="Castelle C.J."/>
            <person name="Probst A.J."/>
            <person name="Thomas B.C."/>
            <person name="Singh A."/>
            <person name="Wilkins M.J."/>
            <person name="Karaoz U."/>
            <person name="Brodie E.L."/>
            <person name="Williams K.H."/>
            <person name="Hubbard S.S."/>
            <person name="Banfield J.F."/>
        </authorList>
    </citation>
    <scope>NUCLEOTIDE SEQUENCE [LARGE SCALE GENOMIC DNA]</scope>
</reference>
<evidence type="ECO:0000256" key="1">
    <source>
        <dbReference type="SAM" id="Phobius"/>
    </source>
</evidence>
<keyword evidence="1" id="KW-0812">Transmembrane</keyword>
<gene>
    <name evidence="2" type="ORF">A2W32_04125</name>
</gene>
<accession>A0A1F4V1D6</accession>
<dbReference type="AlphaFoldDB" id="A0A1F4V1D6"/>
<name>A0A1F4V1D6_UNCKA</name>
<dbReference type="EMBL" id="MEUT01000034">
    <property type="protein sequence ID" value="OGC50978.1"/>
    <property type="molecule type" value="Genomic_DNA"/>
</dbReference>
<evidence type="ECO:0000313" key="2">
    <source>
        <dbReference type="EMBL" id="OGC50978.1"/>
    </source>
</evidence>
<evidence type="ECO:0000313" key="3">
    <source>
        <dbReference type="Proteomes" id="UP000177371"/>
    </source>
</evidence>
<keyword evidence="1" id="KW-1133">Transmembrane helix</keyword>
<sequence length="102" mass="11727">MNLWKVIVKHRLPILVTLSITLLVASYISKNIKLVPDREKSIVICDDGRKYNFYHPLLRNYSDMMLDAIARGELLMSDENASRICGDLEGRNKVTVRTEYGN</sequence>
<organism evidence="2 3">
    <name type="scientific">candidate division WWE3 bacterium RBG_16_37_10</name>
    <dbReference type="NCBI Taxonomy" id="1802610"/>
    <lineage>
        <taxon>Bacteria</taxon>
        <taxon>Katanobacteria</taxon>
    </lineage>
</organism>
<keyword evidence="1" id="KW-0472">Membrane</keyword>
<feature type="transmembrane region" description="Helical" evidence="1">
    <location>
        <begin position="12"/>
        <end position="29"/>
    </location>
</feature>
<dbReference type="Proteomes" id="UP000177371">
    <property type="component" value="Unassembled WGS sequence"/>
</dbReference>
<proteinExistence type="predicted"/>
<protein>
    <submittedName>
        <fullName evidence="2">Uncharacterized protein</fullName>
    </submittedName>
</protein>